<keyword evidence="1" id="KW-0732">Signal</keyword>
<evidence type="ECO:0000313" key="3">
    <source>
        <dbReference type="Proteomes" id="UP000009168"/>
    </source>
</evidence>
<dbReference type="InParanoid" id="I7LWT8"/>
<gene>
    <name evidence="2" type="ORF">TTHERM_00352230</name>
</gene>
<dbReference type="HOGENOM" id="CLU_063368_0_0_1"/>
<dbReference type="Proteomes" id="UP000009168">
    <property type="component" value="Unassembled WGS sequence"/>
</dbReference>
<dbReference type="EMBL" id="GG662523">
    <property type="protein sequence ID" value="EAS02836.1"/>
    <property type="molecule type" value="Genomic_DNA"/>
</dbReference>
<dbReference type="InterPro" id="IPR021109">
    <property type="entry name" value="Peptidase_aspartic_dom_sf"/>
</dbReference>
<dbReference type="AlphaFoldDB" id="I7LWT8"/>
<feature type="chain" id="PRO_5003711938" description="Transmembrane protein" evidence="1">
    <location>
        <begin position="17"/>
        <end position="335"/>
    </location>
</feature>
<dbReference type="KEGG" id="tet:TTHERM_00352230"/>
<evidence type="ECO:0000256" key="1">
    <source>
        <dbReference type="SAM" id="SignalP"/>
    </source>
</evidence>
<protein>
    <recommendedName>
        <fullName evidence="4">Transmembrane protein</fullName>
    </recommendedName>
</protein>
<evidence type="ECO:0008006" key="4">
    <source>
        <dbReference type="Google" id="ProtNLM"/>
    </source>
</evidence>
<dbReference type="Gene3D" id="2.40.70.10">
    <property type="entry name" value="Acid Proteases"/>
    <property type="match status" value="1"/>
</dbReference>
<sequence length="335" mass="38476">MIKIVIFAFCLGLVLSNTISLPLTFNSHGLGIEVRYGTQQCPTFMVIDTFSCDFQVFDKESSQCGINELKIKDKNYYNAPFQIGQISTELNFTIPNSDKGLSLFCLAPVAQSFNVIQELYDQKLINNRTFFFNVTNLDNSIAQESIDVGFLNIGEPDYSLIKSGTKANQLKSYDYEHRYSIRGSNKFRYDGESIPLHSIQTDQYFPFEFSYIQNCITLNKKSIKAMLKAFELKAIKYSKYNEGDIYVDKIEGMGDFEFDLYQEDGQIFTVSLAPQEYSERQSDGTYYLRFCEPFGKVGQQVVLGQQIFNKYYVGYNLDHNSNFIAEKAQIQIEQI</sequence>
<organism evidence="2 3">
    <name type="scientific">Tetrahymena thermophila (strain SB210)</name>
    <dbReference type="NCBI Taxonomy" id="312017"/>
    <lineage>
        <taxon>Eukaryota</taxon>
        <taxon>Sar</taxon>
        <taxon>Alveolata</taxon>
        <taxon>Ciliophora</taxon>
        <taxon>Intramacronucleata</taxon>
        <taxon>Oligohymenophorea</taxon>
        <taxon>Hymenostomatida</taxon>
        <taxon>Tetrahymenina</taxon>
        <taxon>Tetrahymenidae</taxon>
        <taxon>Tetrahymena</taxon>
    </lineage>
</organism>
<dbReference type="RefSeq" id="XP_001023081.1">
    <property type="nucleotide sequence ID" value="XM_001023081.2"/>
</dbReference>
<keyword evidence="3" id="KW-1185">Reference proteome</keyword>
<proteinExistence type="predicted"/>
<name>I7LWT8_TETTS</name>
<dbReference type="SUPFAM" id="SSF50630">
    <property type="entry name" value="Acid proteases"/>
    <property type="match status" value="1"/>
</dbReference>
<accession>I7LWT8</accession>
<reference evidence="3" key="1">
    <citation type="journal article" date="2006" name="PLoS Biol.">
        <title>Macronuclear genome sequence of the ciliate Tetrahymena thermophila, a model eukaryote.</title>
        <authorList>
            <person name="Eisen J.A."/>
            <person name="Coyne R.S."/>
            <person name="Wu M."/>
            <person name="Wu D."/>
            <person name="Thiagarajan M."/>
            <person name="Wortman J.R."/>
            <person name="Badger J.H."/>
            <person name="Ren Q."/>
            <person name="Amedeo P."/>
            <person name="Jones K.M."/>
            <person name="Tallon L.J."/>
            <person name="Delcher A.L."/>
            <person name="Salzberg S.L."/>
            <person name="Silva J.C."/>
            <person name="Haas B.J."/>
            <person name="Majoros W.H."/>
            <person name="Farzad M."/>
            <person name="Carlton J.M."/>
            <person name="Smith R.K. Jr."/>
            <person name="Garg J."/>
            <person name="Pearlman R.E."/>
            <person name="Karrer K.M."/>
            <person name="Sun L."/>
            <person name="Manning G."/>
            <person name="Elde N.C."/>
            <person name="Turkewitz A.P."/>
            <person name="Asai D.J."/>
            <person name="Wilkes D.E."/>
            <person name="Wang Y."/>
            <person name="Cai H."/>
            <person name="Collins K."/>
            <person name="Stewart B.A."/>
            <person name="Lee S.R."/>
            <person name="Wilamowska K."/>
            <person name="Weinberg Z."/>
            <person name="Ruzzo W.L."/>
            <person name="Wloga D."/>
            <person name="Gaertig J."/>
            <person name="Frankel J."/>
            <person name="Tsao C.-C."/>
            <person name="Gorovsky M.A."/>
            <person name="Keeling P.J."/>
            <person name="Waller R.F."/>
            <person name="Patron N.J."/>
            <person name="Cherry J.M."/>
            <person name="Stover N.A."/>
            <person name="Krieger C.J."/>
            <person name="del Toro C."/>
            <person name="Ryder H.F."/>
            <person name="Williamson S.C."/>
            <person name="Barbeau R.A."/>
            <person name="Hamilton E.P."/>
            <person name="Orias E."/>
        </authorList>
    </citation>
    <scope>NUCLEOTIDE SEQUENCE [LARGE SCALE GENOMIC DNA]</scope>
    <source>
        <strain evidence="3">SB210</strain>
    </source>
</reference>
<evidence type="ECO:0000313" key="2">
    <source>
        <dbReference type="EMBL" id="EAS02836.1"/>
    </source>
</evidence>
<feature type="signal peptide" evidence="1">
    <location>
        <begin position="1"/>
        <end position="16"/>
    </location>
</feature>
<dbReference type="GeneID" id="7835427"/>